<dbReference type="OrthoDB" id="7888982at2"/>
<organism evidence="1 2">
    <name type="scientific">Dyella tabacisoli</name>
    <dbReference type="NCBI Taxonomy" id="2282381"/>
    <lineage>
        <taxon>Bacteria</taxon>
        <taxon>Pseudomonadati</taxon>
        <taxon>Pseudomonadota</taxon>
        <taxon>Gammaproteobacteria</taxon>
        <taxon>Lysobacterales</taxon>
        <taxon>Rhodanobacteraceae</taxon>
        <taxon>Dyella</taxon>
    </lineage>
</organism>
<keyword evidence="2" id="KW-1185">Reference proteome</keyword>
<dbReference type="EMBL" id="QQAH01000014">
    <property type="protein sequence ID" value="RDD80818.1"/>
    <property type="molecule type" value="Genomic_DNA"/>
</dbReference>
<evidence type="ECO:0000313" key="2">
    <source>
        <dbReference type="Proteomes" id="UP000253782"/>
    </source>
</evidence>
<name>A0A369UM90_9GAMM</name>
<evidence type="ECO:0008006" key="3">
    <source>
        <dbReference type="Google" id="ProtNLM"/>
    </source>
</evidence>
<protein>
    <recommendedName>
        <fullName evidence="3">DUF3800 domain-containing protein</fullName>
    </recommendedName>
</protein>
<dbReference type="Pfam" id="PF12686">
    <property type="entry name" value="DUF3800"/>
    <property type="match status" value="1"/>
</dbReference>
<comment type="caution">
    <text evidence="1">The sequence shown here is derived from an EMBL/GenBank/DDBJ whole genome shotgun (WGS) entry which is preliminary data.</text>
</comment>
<dbReference type="AlphaFoldDB" id="A0A369UM90"/>
<dbReference type="InterPro" id="IPR024524">
    <property type="entry name" value="DUF3800"/>
</dbReference>
<evidence type="ECO:0000313" key="1">
    <source>
        <dbReference type="EMBL" id="RDD80818.1"/>
    </source>
</evidence>
<accession>A0A369UM90</accession>
<sequence length="354" mass="38491">MVPAKSPPPTKSNSRLVHIFIDESGTFAPASQSGAWCVVAAYVVGSRDRVGAEHALNALKVSVGRNPTDEIKRHDVSEREYFRFLEDLCAQGGFLVSVATDAGMNEWAAESQAGQVRVIREAIDSLKGLEDKLETEALATAMEVLSPQLYVEIICRMHLAWLAVNIGVAHYVQTEPQTLWCMNWCFDAKGGAGAAFEKAHGPLMAGLAGEMSRTKPMPFVAGADYSDFGRFIRGGAAALRPTSPRQTRAEVMVNAQRVYRERQAFVDSARSLGVQIADLLVSGVAALLRGKFSDQERAARYLGRLTMRLYATDHSSYLISFGNPSAPAPISDAAKTAIEKMNAVARAVFIQRPR</sequence>
<reference evidence="1 2" key="1">
    <citation type="submission" date="2018-07" db="EMBL/GenBank/DDBJ databases">
        <title>Dyella tabacisoli L4-6T, whole genome shotgun sequence.</title>
        <authorList>
            <person name="Zhou X.-K."/>
            <person name="Li W.-J."/>
            <person name="Duan Y.-Q."/>
        </authorList>
    </citation>
    <scope>NUCLEOTIDE SEQUENCE [LARGE SCALE GENOMIC DNA]</scope>
    <source>
        <strain evidence="1 2">L4-6</strain>
    </source>
</reference>
<proteinExistence type="predicted"/>
<dbReference type="Proteomes" id="UP000253782">
    <property type="component" value="Unassembled WGS sequence"/>
</dbReference>
<gene>
    <name evidence="1" type="ORF">DVJ77_15285</name>
</gene>